<dbReference type="EMBL" id="BPPX01000018">
    <property type="protein sequence ID" value="GJC85412.1"/>
    <property type="molecule type" value="Genomic_DNA"/>
</dbReference>
<dbReference type="PRINTS" id="PR00463">
    <property type="entry name" value="EP450I"/>
</dbReference>
<keyword evidence="3 7" id="KW-0349">Heme</keyword>
<reference evidence="9 10" key="1">
    <citation type="submission" date="2021-07" db="EMBL/GenBank/DDBJ databases">
        <title>Genome data of Colletotrichum spaethianum.</title>
        <authorList>
            <person name="Utami Y.D."/>
            <person name="Hiruma K."/>
        </authorList>
    </citation>
    <scope>NUCLEOTIDE SEQUENCE [LARGE SCALE GENOMIC DNA]</scope>
    <source>
        <strain evidence="9 10">MAFF 242679</strain>
    </source>
</reference>
<dbReference type="GO" id="GO:0020037">
    <property type="term" value="F:heme binding"/>
    <property type="evidence" value="ECO:0007669"/>
    <property type="project" value="InterPro"/>
</dbReference>
<dbReference type="PRINTS" id="PR00385">
    <property type="entry name" value="P450"/>
</dbReference>
<keyword evidence="6 7" id="KW-0408">Iron</keyword>
<evidence type="ECO:0000313" key="9">
    <source>
        <dbReference type="EMBL" id="GJC85412.1"/>
    </source>
</evidence>
<evidence type="ECO:0000256" key="5">
    <source>
        <dbReference type="ARBA" id="ARBA00023002"/>
    </source>
</evidence>
<evidence type="ECO:0000256" key="3">
    <source>
        <dbReference type="ARBA" id="ARBA00022617"/>
    </source>
</evidence>
<keyword evidence="8 9" id="KW-0503">Monooxygenase</keyword>
<dbReference type="InterPro" id="IPR002401">
    <property type="entry name" value="Cyt_P450_E_grp-I"/>
</dbReference>
<evidence type="ECO:0000256" key="8">
    <source>
        <dbReference type="RuleBase" id="RU000461"/>
    </source>
</evidence>
<dbReference type="PANTHER" id="PTHR24305">
    <property type="entry name" value="CYTOCHROME P450"/>
    <property type="match status" value="1"/>
</dbReference>
<dbReference type="PANTHER" id="PTHR24305:SF96">
    <property type="entry name" value="CYTOCHROME P450 MONOOXYGENASE STCB-RELATED"/>
    <property type="match status" value="1"/>
</dbReference>
<proteinExistence type="inferred from homology"/>
<organism evidence="9 10">
    <name type="scientific">Colletotrichum liriopes</name>
    <dbReference type="NCBI Taxonomy" id="708192"/>
    <lineage>
        <taxon>Eukaryota</taxon>
        <taxon>Fungi</taxon>
        <taxon>Dikarya</taxon>
        <taxon>Ascomycota</taxon>
        <taxon>Pezizomycotina</taxon>
        <taxon>Sordariomycetes</taxon>
        <taxon>Hypocreomycetidae</taxon>
        <taxon>Glomerellales</taxon>
        <taxon>Glomerellaceae</taxon>
        <taxon>Colletotrichum</taxon>
        <taxon>Colletotrichum spaethianum species complex</taxon>
    </lineage>
</organism>
<dbReference type="InterPro" id="IPR001128">
    <property type="entry name" value="Cyt_P450"/>
</dbReference>
<dbReference type="InterPro" id="IPR036396">
    <property type="entry name" value="Cyt_P450_sf"/>
</dbReference>
<dbReference type="AlphaFoldDB" id="A0AA37GRW9"/>
<dbReference type="PROSITE" id="PS00086">
    <property type="entry name" value="CYTOCHROME_P450"/>
    <property type="match status" value="1"/>
</dbReference>
<keyword evidence="4 7" id="KW-0479">Metal-binding</keyword>
<accession>A0AA37GRW9</accession>
<keyword evidence="10" id="KW-1185">Reference proteome</keyword>
<dbReference type="Proteomes" id="UP001055172">
    <property type="component" value="Unassembled WGS sequence"/>
</dbReference>
<comment type="caution">
    <text evidence="9">The sequence shown here is derived from an EMBL/GenBank/DDBJ whole genome shotgun (WGS) entry which is preliminary data.</text>
</comment>
<evidence type="ECO:0000256" key="1">
    <source>
        <dbReference type="ARBA" id="ARBA00001971"/>
    </source>
</evidence>
<dbReference type="InterPro" id="IPR050121">
    <property type="entry name" value="Cytochrome_P450_monoxygenase"/>
</dbReference>
<dbReference type="GO" id="GO:0005506">
    <property type="term" value="F:iron ion binding"/>
    <property type="evidence" value="ECO:0007669"/>
    <property type="project" value="InterPro"/>
</dbReference>
<evidence type="ECO:0000256" key="6">
    <source>
        <dbReference type="ARBA" id="ARBA00023004"/>
    </source>
</evidence>
<dbReference type="InterPro" id="IPR017972">
    <property type="entry name" value="Cyt_P450_CS"/>
</dbReference>
<sequence>MFPTISWLALYLPIPVFRNATKIQDRTFDYAQRALDRHAKRVEEVGEDPEPTVFSKLYTAGAEETWTPIEVRDNAQLFIVGGSDTTANTLIYLIWAVCKIPDVKKKLLKELETLSEDFRYDDLKEMLYLNCVIQETLRLYTTLPCGLPRIVPTGGSTLAGYFIPEAMTVTTQAYSLHRDENAFPNPYQFYPERWEHTTQEMKDCNMAFGKGSRACLGHHLAWIELRLITARFFRNFPNATISELEGMCDKDMEPALHFLMAPSGHRCLIKLNG</sequence>
<feature type="binding site" description="axial binding residue" evidence="7">
    <location>
        <position position="215"/>
    </location>
    <ligand>
        <name>heme</name>
        <dbReference type="ChEBI" id="CHEBI:30413"/>
    </ligand>
    <ligandPart>
        <name>Fe</name>
        <dbReference type="ChEBI" id="CHEBI:18248"/>
    </ligandPart>
</feature>
<evidence type="ECO:0000313" key="10">
    <source>
        <dbReference type="Proteomes" id="UP001055172"/>
    </source>
</evidence>
<evidence type="ECO:0000256" key="4">
    <source>
        <dbReference type="ARBA" id="ARBA00022723"/>
    </source>
</evidence>
<dbReference type="Pfam" id="PF00067">
    <property type="entry name" value="p450"/>
    <property type="match status" value="1"/>
</dbReference>
<gene>
    <name evidence="9" type="ORF">ColLi_08250</name>
</gene>
<protein>
    <submittedName>
        <fullName evidence="9">Cytochrome P450 monooxygenase azaI</fullName>
    </submittedName>
</protein>
<keyword evidence="5 8" id="KW-0560">Oxidoreductase</keyword>
<dbReference type="Gene3D" id="1.10.630.10">
    <property type="entry name" value="Cytochrome P450"/>
    <property type="match status" value="1"/>
</dbReference>
<comment type="cofactor">
    <cofactor evidence="1 7">
        <name>heme</name>
        <dbReference type="ChEBI" id="CHEBI:30413"/>
    </cofactor>
</comment>
<name>A0AA37GRW9_9PEZI</name>
<dbReference type="GO" id="GO:0016705">
    <property type="term" value="F:oxidoreductase activity, acting on paired donors, with incorporation or reduction of molecular oxygen"/>
    <property type="evidence" value="ECO:0007669"/>
    <property type="project" value="InterPro"/>
</dbReference>
<dbReference type="GO" id="GO:0004497">
    <property type="term" value="F:monooxygenase activity"/>
    <property type="evidence" value="ECO:0007669"/>
    <property type="project" value="UniProtKB-KW"/>
</dbReference>
<evidence type="ECO:0000256" key="7">
    <source>
        <dbReference type="PIRSR" id="PIRSR602401-1"/>
    </source>
</evidence>
<dbReference type="SUPFAM" id="SSF48264">
    <property type="entry name" value="Cytochrome P450"/>
    <property type="match status" value="1"/>
</dbReference>
<comment type="similarity">
    <text evidence="2 8">Belongs to the cytochrome P450 family.</text>
</comment>
<evidence type="ECO:0000256" key="2">
    <source>
        <dbReference type="ARBA" id="ARBA00010617"/>
    </source>
</evidence>